<organism evidence="2 3">
    <name type="scientific">Oleoguttula mirabilis</name>
    <dbReference type="NCBI Taxonomy" id="1507867"/>
    <lineage>
        <taxon>Eukaryota</taxon>
        <taxon>Fungi</taxon>
        <taxon>Dikarya</taxon>
        <taxon>Ascomycota</taxon>
        <taxon>Pezizomycotina</taxon>
        <taxon>Dothideomycetes</taxon>
        <taxon>Dothideomycetidae</taxon>
        <taxon>Mycosphaerellales</taxon>
        <taxon>Teratosphaeriaceae</taxon>
        <taxon>Oleoguttula</taxon>
    </lineage>
</organism>
<dbReference type="EMBL" id="JAVFHQ010000032">
    <property type="protein sequence ID" value="KAK4543427.1"/>
    <property type="molecule type" value="Genomic_DNA"/>
</dbReference>
<evidence type="ECO:0000313" key="3">
    <source>
        <dbReference type="Proteomes" id="UP001324427"/>
    </source>
</evidence>
<comment type="caution">
    <text evidence="2">The sequence shown here is derived from an EMBL/GenBank/DDBJ whole genome shotgun (WGS) entry which is preliminary data.</text>
</comment>
<proteinExistence type="predicted"/>
<sequence>MAPKSSLLTAGTNKLQKRRAPARPMTTQGKIAKAAAKADTRKSVPRPPPADSKPKPRSLPPPGEGLGITKPKSVDKSKGTRRSEPLTTQQKIRAAAAAAKAKGPQSAKPAAAARHAAAANSGPGKLMQAAQNAGSPKKAAKAKAPGMMSVLRTHDASMQKFAKKGEGNAVMYRRTQRAEKHRREKREKSLRDPEIKAIWEDPGVQEMLLKAAKNGKVWKILARKKEEKGVEMWQKLGKLIRAELVALPPLTSVGPGKDESFRLMDLPKELRAEIFKLVVVESKVFIRPDSVIGKEQPDLAMVSKQLRAEVLPVFYGKNTFAIDLPSAGPAKMGRPKCDRSVPLTGLAAIEKWSSALETGGCFGMIRRWVFDYAPAGSWVTGQRTDNGAEYSSLMVSVTFTKKHDSRCWDAAVEIHRDAACVMQAFREHGLCVVKRVPEWLNEAVIEVLDAAKRGSISGGMILGLAKAMKAKVQKLGEFRCEQAVRSIETDSGFGGD</sequence>
<feature type="compositionally biased region" description="Basic and acidic residues" evidence="1">
    <location>
        <begin position="72"/>
        <end position="84"/>
    </location>
</feature>
<feature type="compositionally biased region" description="Polar residues" evidence="1">
    <location>
        <begin position="1"/>
        <end position="14"/>
    </location>
</feature>
<protein>
    <submittedName>
        <fullName evidence="2">Uncharacterized protein</fullName>
    </submittedName>
</protein>
<evidence type="ECO:0000313" key="2">
    <source>
        <dbReference type="EMBL" id="KAK4543427.1"/>
    </source>
</evidence>
<feature type="compositionally biased region" description="Low complexity" evidence="1">
    <location>
        <begin position="94"/>
        <end position="119"/>
    </location>
</feature>
<dbReference type="AlphaFoldDB" id="A0AAV9JE22"/>
<feature type="region of interest" description="Disordered" evidence="1">
    <location>
        <begin position="1"/>
        <end position="139"/>
    </location>
</feature>
<keyword evidence="3" id="KW-1185">Reference proteome</keyword>
<evidence type="ECO:0000256" key="1">
    <source>
        <dbReference type="SAM" id="MobiDB-lite"/>
    </source>
</evidence>
<accession>A0AAV9JE22</accession>
<reference evidence="2 3" key="1">
    <citation type="submission" date="2021-11" db="EMBL/GenBank/DDBJ databases">
        <title>Black yeast isolated from Biological Soil Crust.</title>
        <authorList>
            <person name="Kurbessoian T."/>
        </authorList>
    </citation>
    <scope>NUCLEOTIDE SEQUENCE [LARGE SCALE GENOMIC DNA]</scope>
    <source>
        <strain evidence="2 3">CCFEE 5522</strain>
    </source>
</reference>
<dbReference type="Proteomes" id="UP001324427">
    <property type="component" value="Unassembled WGS sequence"/>
</dbReference>
<gene>
    <name evidence="2" type="ORF">LTR36_005570</name>
</gene>
<feature type="compositionally biased region" description="Pro residues" evidence="1">
    <location>
        <begin position="45"/>
        <end position="63"/>
    </location>
</feature>
<name>A0AAV9JE22_9PEZI</name>